<name>A0A3D3TMG0_9BACT</name>
<sequence length="426" mass="49165">MRLSGSEIGKFAYFGDPEKSLEMLKHLAGVPSRDIDSLFEEVEEQFRECSARSEIVYFDIDGIPCAQGDDFSWSSEPACCYALFPVKIAGSKATLFGVFSENEKYSIAQKTQKWYGLFWFDTTHLNHAFYEKTSKTYLGDIVFGSRNKLEEFLDRILEIAMPEDWDFYHEYFRHSILKSYIENTYYRAKSEEKIVSNKNEGLSAFNTGLLANRFDVSSIGSGVSEIYIIARIMDKQFIYPRYERPEVCISRVEYDQLFSRVPEIPSFFERIEDVLFNPDRDVHSDAKGMLHIIGDNRDRFPQKLQEESDHQLRQLLMAAIERTKMLAKRNYKLVVPQFYSGKIQFLMPIFLSGDLSRDPDFALVLNPLRSSDSDKVNSYEATTIITLDMAYKNARLIAKPDNTWLKPSSIVESEENTFSGDTLIDG</sequence>
<evidence type="ECO:0000259" key="1">
    <source>
        <dbReference type="Pfam" id="PF12873"/>
    </source>
</evidence>
<protein>
    <submittedName>
        <fullName evidence="2">DUF3825 domain-containing protein</fullName>
    </submittedName>
</protein>
<evidence type="ECO:0000313" key="3">
    <source>
        <dbReference type="Proteomes" id="UP000264215"/>
    </source>
</evidence>
<accession>A0A3D3TMG0</accession>
<dbReference type="Pfam" id="PF12873">
    <property type="entry name" value="DUF3825"/>
    <property type="match status" value="1"/>
</dbReference>
<reference evidence="2 3" key="1">
    <citation type="journal article" date="2018" name="Nat. Biotechnol.">
        <title>A standardized bacterial taxonomy based on genome phylogeny substantially revises the tree of life.</title>
        <authorList>
            <person name="Parks D.H."/>
            <person name="Chuvochina M."/>
            <person name="Waite D.W."/>
            <person name="Rinke C."/>
            <person name="Skarshewski A."/>
            <person name="Chaumeil P.A."/>
            <person name="Hugenholtz P."/>
        </authorList>
    </citation>
    <scope>NUCLEOTIDE SEQUENCE [LARGE SCALE GENOMIC DNA]</scope>
    <source>
        <strain evidence="2">UBA9905</strain>
    </source>
</reference>
<feature type="domain" description="DUF3825" evidence="1">
    <location>
        <begin position="158"/>
        <end position="404"/>
    </location>
</feature>
<dbReference type="Proteomes" id="UP000264215">
    <property type="component" value="Unassembled WGS sequence"/>
</dbReference>
<evidence type="ECO:0000313" key="2">
    <source>
        <dbReference type="EMBL" id="HCO69899.1"/>
    </source>
</evidence>
<dbReference type="InterPro" id="IPR024437">
    <property type="entry name" value="DUF3825"/>
</dbReference>
<comment type="caution">
    <text evidence="2">The sequence shown here is derived from an EMBL/GenBank/DDBJ whole genome shotgun (WGS) entry which is preliminary data.</text>
</comment>
<proteinExistence type="predicted"/>
<dbReference type="EMBL" id="DQBS01000116">
    <property type="protein sequence ID" value="HCO69899.1"/>
    <property type="molecule type" value="Genomic_DNA"/>
</dbReference>
<dbReference type="AlphaFoldDB" id="A0A3D3TMG0"/>
<organism evidence="2 3">
    <name type="scientific">Mesotoga infera</name>
    <dbReference type="NCBI Taxonomy" id="1236046"/>
    <lineage>
        <taxon>Bacteria</taxon>
        <taxon>Thermotogati</taxon>
        <taxon>Thermotogota</taxon>
        <taxon>Thermotogae</taxon>
        <taxon>Kosmotogales</taxon>
        <taxon>Kosmotogaceae</taxon>
        <taxon>Mesotoga</taxon>
    </lineage>
</organism>
<gene>
    <name evidence="2" type="ORF">DIT26_04840</name>
</gene>